<sequence length="285" mass="33337">MSKTDNDINKTESTLKKIDNDRTNEFNKSLFNNLLNQWGTTSAIIVIILSIVAGIRKMMMFYYYNISFDFFTYDLKEIFIIVFINFVVVFFMILFPYMVNEYFGWNVLGNMNRWIIFIFTALIIGVVYGQKITNAIKMFYQIKITIIVPFMIIWFGISFIYFHLDTLSKNKKGNGNRNRGKLWNIKISVELVCSILSVLFIIALIFVNIFALDIKAKTKYSKIEYKNKEYVILLVTNDKAFIADYISNKTTSSIYTNWYKIINIEGGEISSLIFEKAPEIKKNPN</sequence>
<dbReference type="KEGG" id="ahb:bsdtb5_32160"/>
<name>A0A7R7ENN6_9FIRM</name>
<protein>
    <submittedName>
        <fullName evidence="2">Uncharacterized protein</fullName>
    </submittedName>
</protein>
<keyword evidence="1" id="KW-1133">Transmembrane helix</keyword>
<feature type="transmembrane region" description="Helical" evidence="1">
    <location>
        <begin position="140"/>
        <end position="162"/>
    </location>
</feature>
<evidence type="ECO:0000313" key="3">
    <source>
        <dbReference type="Proteomes" id="UP000595897"/>
    </source>
</evidence>
<reference evidence="2 3" key="1">
    <citation type="submission" date="2020-11" db="EMBL/GenBank/DDBJ databases">
        <title>Draft genome sequencing of a Lachnospiraceae strain isolated from anoxic soil subjected to BSD treatment.</title>
        <authorList>
            <person name="Uek A."/>
            <person name="Tonouchi A."/>
        </authorList>
    </citation>
    <scope>NUCLEOTIDE SEQUENCE [LARGE SCALE GENOMIC DNA]</scope>
    <source>
        <strain evidence="2 3">TB5</strain>
    </source>
</reference>
<evidence type="ECO:0000256" key="1">
    <source>
        <dbReference type="SAM" id="Phobius"/>
    </source>
</evidence>
<dbReference type="AlphaFoldDB" id="A0A7R7ENN6"/>
<evidence type="ECO:0000313" key="2">
    <source>
        <dbReference type="EMBL" id="BCN31921.1"/>
    </source>
</evidence>
<organism evidence="2 3">
    <name type="scientific">Anaeromicropila herbilytica</name>
    <dbReference type="NCBI Taxonomy" id="2785025"/>
    <lineage>
        <taxon>Bacteria</taxon>
        <taxon>Bacillati</taxon>
        <taxon>Bacillota</taxon>
        <taxon>Clostridia</taxon>
        <taxon>Lachnospirales</taxon>
        <taxon>Lachnospiraceae</taxon>
        <taxon>Anaeromicropila</taxon>
    </lineage>
</organism>
<feature type="transmembrane region" description="Helical" evidence="1">
    <location>
        <begin position="182"/>
        <end position="212"/>
    </location>
</feature>
<dbReference type="EMBL" id="AP024169">
    <property type="protein sequence ID" value="BCN31921.1"/>
    <property type="molecule type" value="Genomic_DNA"/>
</dbReference>
<feature type="transmembrane region" description="Helical" evidence="1">
    <location>
        <begin position="78"/>
        <end position="99"/>
    </location>
</feature>
<proteinExistence type="predicted"/>
<keyword evidence="3" id="KW-1185">Reference proteome</keyword>
<accession>A0A7R7ENN6</accession>
<gene>
    <name evidence="2" type="ORF">bsdtb5_32160</name>
</gene>
<dbReference type="Proteomes" id="UP000595897">
    <property type="component" value="Chromosome"/>
</dbReference>
<feature type="transmembrane region" description="Helical" evidence="1">
    <location>
        <begin position="111"/>
        <end position="128"/>
    </location>
</feature>
<keyword evidence="1" id="KW-0472">Membrane</keyword>
<dbReference type="RefSeq" id="WP_271713009.1">
    <property type="nucleotide sequence ID" value="NZ_AP024169.1"/>
</dbReference>
<keyword evidence="1" id="KW-0812">Transmembrane</keyword>
<feature type="transmembrane region" description="Helical" evidence="1">
    <location>
        <begin position="38"/>
        <end position="57"/>
    </location>
</feature>